<dbReference type="HOGENOM" id="CLU_079304_1_0_9"/>
<dbReference type="eggNOG" id="ENOG5032UDP">
    <property type="taxonomic scope" value="Bacteria"/>
</dbReference>
<feature type="transmembrane region" description="Helical" evidence="1">
    <location>
        <begin position="256"/>
        <end position="276"/>
    </location>
</feature>
<keyword evidence="1" id="KW-0812">Transmembrane</keyword>
<evidence type="ECO:0000313" key="3">
    <source>
        <dbReference type="EMBL" id="KGF56292.1"/>
    </source>
</evidence>
<dbReference type="AlphaFoldDB" id="A0A096CNF2"/>
<evidence type="ECO:0000256" key="2">
    <source>
        <dbReference type="SAM" id="SignalP"/>
    </source>
</evidence>
<sequence length="281" mass="30806">MRRHLLALLVCVLLCLMVLPGTASADSGPKPAVTITVVNAPAGEYYLDLLVTDPGDHANIDPADYDPNLLQGLRDWEVDGWYPALAGGTSVPLFGDLRPGEDGTHRFTYYGLPRAFRIAVSGPDGVQATDEPFTRTVFYTHLTYDWETNSITRATSPAGFYGVQFLSTLVPTLLVEGGLLWLFGFRARRDWLVFLAVNLVTQAGLHLWIAADLVSIGDSALQYLVLLVAEVPILLVELIAYVFLLKEYSGLRRAAYAACANIASYAVGYLPLHWAVEFLAR</sequence>
<feature type="transmembrane region" description="Helical" evidence="1">
    <location>
        <begin position="223"/>
        <end position="244"/>
    </location>
</feature>
<protein>
    <submittedName>
        <fullName evidence="3">Uncharacterized protein</fullName>
    </submittedName>
</protein>
<keyword evidence="1" id="KW-1133">Transmembrane helix</keyword>
<evidence type="ECO:0000313" key="4">
    <source>
        <dbReference type="Proteomes" id="UP000029585"/>
    </source>
</evidence>
<dbReference type="Proteomes" id="UP000029585">
    <property type="component" value="Unassembled WGS sequence"/>
</dbReference>
<proteinExistence type="predicted"/>
<dbReference type="RefSeq" id="WP_024723109.1">
    <property type="nucleotide sequence ID" value="NZ_KN174162.1"/>
</dbReference>
<feature type="transmembrane region" description="Helical" evidence="1">
    <location>
        <begin position="158"/>
        <end position="184"/>
    </location>
</feature>
<gene>
    <name evidence="3" type="ORF">HMPREF9460_01207</name>
</gene>
<dbReference type="PATRIC" id="fig|742738.3.peg.1252"/>
<feature type="signal peptide" evidence="2">
    <location>
        <begin position="1"/>
        <end position="25"/>
    </location>
</feature>
<keyword evidence="1" id="KW-0472">Membrane</keyword>
<reference evidence="3 4" key="1">
    <citation type="submission" date="2011-08" db="EMBL/GenBank/DDBJ databases">
        <title>The Genome Sequence of Clostridium orbiscindens 1_3_50AFAA.</title>
        <authorList>
            <consortium name="The Broad Institute Genome Sequencing Platform"/>
            <person name="Earl A."/>
            <person name="Ward D."/>
            <person name="Feldgarden M."/>
            <person name="Gevers D."/>
            <person name="Daigneault M."/>
            <person name="Strauss J."/>
            <person name="Allen-Vercoe E."/>
            <person name="Young S.K."/>
            <person name="Zeng Q."/>
            <person name="Gargeya S."/>
            <person name="Fitzgerald M."/>
            <person name="Haas B."/>
            <person name="Abouelleil A."/>
            <person name="Alvarado L."/>
            <person name="Arachchi H.M."/>
            <person name="Berlin A."/>
            <person name="Brown A."/>
            <person name="Chapman S.B."/>
            <person name="Chen Z."/>
            <person name="Dunbar C."/>
            <person name="Freedman E."/>
            <person name="Gearin G."/>
            <person name="Gellesch M."/>
            <person name="Goldberg J."/>
            <person name="Griggs A."/>
            <person name="Gujja S."/>
            <person name="Heiman D."/>
            <person name="Howarth C."/>
            <person name="Larson L."/>
            <person name="Lui A."/>
            <person name="MacDonald P.J.P."/>
            <person name="Montmayeur A."/>
            <person name="Murphy C."/>
            <person name="Neiman D."/>
            <person name="Pearson M."/>
            <person name="Priest M."/>
            <person name="Roberts A."/>
            <person name="Saif S."/>
            <person name="Shea T."/>
            <person name="Shenoy N."/>
            <person name="Sisk P."/>
            <person name="Stolte C."/>
            <person name="Sykes S."/>
            <person name="Wortman J."/>
            <person name="Nusbaum C."/>
            <person name="Birren B."/>
        </authorList>
    </citation>
    <scope>NUCLEOTIDE SEQUENCE [LARGE SCALE GENOMIC DNA]</scope>
    <source>
        <strain evidence="3 4">1_3_50AFAA</strain>
    </source>
</reference>
<feature type="chain" id="PRO_5001917073" evidence="2">
    <location>
        <begin position="26"/>
        <end position="281"/>
    </location>
</feature>
<dbReference type="EMBL" id="ADLO01000045">
    <property type="protein sequence ID" value="KGF56292.1"/>
    <property type="molecule type" value="Genomic_DNA"/>
</dbReference>
<evidence type="ECO:0000256" key="1">
    <source>
        <dbReference type="SAM" id="Phobius"/>
    </source>
</evidence>
<name>A0A096CNF2_FLAPL</name>
<comment type="caution">
    <text evidence="3">The sequence shown here is derived from an EMBL/GenBank/DDBJ whole genome shotgun (WGS) entry which is preliminary data.</text>
</comment>
<keyword evidence="4" id="KW-1185">Reference proteome</keyword>
<keyword evidence="2" id="KW-0732">Signal</keyword>
<accession>A0A096CNF2</accession>
<feature type="transmembrane region" description="Helical" evidence="1">
    <location>
        <begin position="191"/>
        <end position="211"/>
    </location>
</feature>
<organism evidence="3 4">
    <name type="scientific">Flavonifractor plautii 1_3_50AFAA</name>
    <dbReference type="NCBI Taxonomy" id="742738"/>
    <lineage>
        <taxon>Bacteria</taxon>
        <taxon>Bacillati</taxon>
        <taxon>Bacillota</taxon>
        <taxon>Clostridia</taxon>
        <taxon>Eubacteriales</taxon>
        <taxon>Oscillospiraceae</taxon>
        <taxon>Flavonifractor</taxon>
    </lineage>
</organism>